<dbReference type="EMBL" id="CM047592">
    <property type="protein sequence ID" value="KAI9918113.1"/>
    <property type="molecule type" value="Genomic_DNA"/>
</dbReference>
<name>A0ACC0WGY6_9STRA</name>
<keyword evidence="2" id="KW-1185">Reference proteome</keyword>
<comment type="caution">
    <text evidence="1">The sequence shown here is derived from an EMBL/GenBank/DDBJ whole genome shotgun (WGS) entry which is preliminary data.</text>
</comment>
<organism evidence="1 2">
    <name type="scientific">Peronosclerospora sorghi</name>
    <dbReference type="NCBI Taxonomy" id="230839"/>
    <lineage>
        <taxon>Eukaryota</taxon>
        <taxon>Sar</taxon>
        <taxon>Stramenopiles</taxon>
        <taxon>Oomycota</taxon>
        <taxon>Peronosporomycetes</taxon>
        <taxon>Peronosporales</taxon>
        <taxon>Peronosporaceae</taxon>
        <taxon>Peronosclerospora</taxon>
    </lineage>
</organism>
<evidence type="ECO:0000313" key="2">
    <source>
        <dbReference type="Proteomes" id="UP001163321"/>
    </source>
</evidence>
<reference evidence="1 2" key="1">
    <citation type="journal article" date="2022" name="bioRxiv">
        <title>The genome of the oomycete Peronosclerospora sorghi, a cosmopolitan pathogen of maize and sorghum, is inflated with dispersed pseudogenes.</title>
        <authorList>
            <person name="Fletcher K."/>
            <person name="Martin F."/>
            <person name="Isakeit T."/>
            <person name="Cavanaugh K."/>
            <person name="Magill C."/>
            <person name="Michelmore R."/>
        </authorList>
    </citation>
    <scope>NUCLEOTIDE SEQUENCE [LARGE SCALE GENOMIC DNA]</scope>
    <source>
        <strain evidence="1">P6</strain>
    </source>
</reference>
<evidence type="ECO:0000313" key="1">
    <source>
        <dbReference type="EMBL" id="KAI9918113.1"/>
    </source>
</evidence>
<sequence length="119" mass="13995">MRVSKFLVATLAACSTLCTVTSPEKQFLRHPKAVLEKTEGGQDEDRCGFFCYFFNTLPKQFKRMLTEPEYETTTFNRWKNGWVSDVDAHNYMVSEDVPVETIQEILKRYKSFLRKHQET</sequence>
<dbReference type="Proteomes" id="UP001163321">
    <property type="component" value="Chromosome 13"/>
</dbReference>
<protein>
    <submittedName>
        <fullName evidence="1">Uncharacterized protein</fullName>
    </submittedName>
</protein>
<accession>A0ACC0WGY6</accession>
<proteinExistence type="predicted"/>
<gene>
    <name evidence="1" type="ORF">PsorP6_012505</name>
</gene>